<dbReference type="Proteomes" id="UP001153269">
    <property type="component" value="Unassembled WGS sequence"/>
</dbReference>
<gene>
    <name evidence="1" type="ORF">PLEPLA_LOCUS20756</name>
</gene>
<sequence length="166" mass="18272">MFLRAIAPLVFGGSGDALRSGTDRRRWMLPGLPLRVRVRTACAFYRVSHEPLLMAPTHGQLASPRPTLNTCRTSNPTDASYRQPGDVHRPPPYLATVAVPPVSTVCWMFVFQATTASPDFFSFFSYWLPNTSGPMLGTDPTMVQQSSGSGDRRTHRCMSAVLQVAN</sequence>
<organism evidence="1 2">
    <name type="scientific">Pleuronectes platessa</name>
    <name type="common">European plaice</name>
    <dbReference type="NCBI Taxonomy" id="8262"/>
    <lineage>
        <taxon>Eukaryota</taxon>
        <taxon>Metazoa</taxon>
        <taxon>Chordata</taxon>
        <taxon>Craniata</taxon>
        <taxon>Vertebrata</taxon>
        <taxon>Euteleostomi</taxon>
        <taxon>Actinopterygii</taxon>
        <taxon>Neopterygii</taxon>
        <taxon>Teleostei</taxon>
        <taxon>Neoteleostei</taxon>
        <taxon>Acanthomorphata</taxon>
        <taxon>Carangaria</taxon>
        <taxon>Pleuronectiformes</taxon>
        <taxon>Pleuronectoidei</taxon>
        <taxon>Pleuronectidae</taxon>
        <taxon>Pleuronectes</taxon>
    </lineage>
</organism>
<comment type="caution">
    <text evidence="1">The sequence shown here is derived from an EMBL/GenBank/DDBJ whole genome shotgun (WGS) entry which is preliminary data.</text>
</comment>
<keyword evidence="2" id="KW-1185">Reference proteome</keyword>
<accession>A0A9N7UM83</accession>
<dbReference type="EMBL" id="CADEAL010001462">
    <property type="protein sequence ID" value="CAB1432673.1"/>
    <property type="molecule type" value="Genomic_DNA"/>
</dbReference>
<proteinExistence type="predicted"/>
<dbReference type="AlphaFoldDB" id="A0A9N7UM83"/>
<name>A0A9N7UM83_PLEPL</name>
<evidence type="ECO:0000313" key="2">
    <source>
        <dbReference type="Proteomes" id="UP001153269"/>
    </source>
</evidence>
<protein>
    <submittedName>
        <fullName evidence="1">Uncharacterized protein</fullName>
    </submittedName>
</protein>
<reference evidence="1" key="1">
    <citation type="submission" date="2020-03" db="EMBL/GenBank/DDBJ databases">
        <authorList>
            <person name="Weist P."/>
        </authorList>
    </citation>
    <scope>NUCLEOTIDE SEQUENCE</scope>
</reference>
<evidence type="ECO:0000313" key="1">
    <source>
        <dbReference type="EMBL" id="CAB1432673.1"/>
    </source>
</evidence>